<dbReference type="Proteomes" id="UP000321419">
    <property type="component" value="Unassembled WGS sequence"/>
</dbReference>
<feature type="coiled-coil region" evidence="1">
    <location>
        <begin position="38"/>
        <end position="136"/>
    </location>
</feature>
<evidence type="ECO:0000313" key="3">
    <source>
        <dbReference type="Proteomes" id="UP000321419"/>
    </source>
</evidence>
<dbReference type="RefSeq" id="WP_089347508.1">
    <property type="nucleotide sequence ID" value="NZ_BJUM01000008.1"/>
</dbReference>
<comment type="caution">
    <text evidence="2">The sequence shown here is derived from an EMBL/GenBank/DDBJ whole genome shotgun (WGS) entry which is preliminary data.</text>
</comment>
<reference evidence="2 3" key="1">
    <citation type="submission" date="2019-07" db="EMBL/GenBank/DDBJ databases">
        <title>Whole genome shotgun sequence of Pseudoalteromonas espejiana NBRC 102222.</title>
        <authorList>
            <person name="Hosoyama A."/>
            <person name="Uohara A."/>
            <person name="Ohji S."/>
            <person name="Ichikawa N."/>
        </authorList>
    </citation>
    <scope>NUCLEOTIDE SEQUENCE [LARGE SCALE GENOMIC DNA]</scope>
    <source>
        <strain evidence="2 3">NBRC 102222</strain>
    </source>
</reference>
<name>A0A510XUH1_9GAMM</name>
<evidence type="ECO:0000313" key="2">
    <source>
        <dbReference type="EMBL" id="GEK54217.1"/>
    </source>
</evidence>
<accession>A0A510XUH1</accession>
<organism evidence="2 3">
    <name type="scientific">Pseudoalteromonas espejiana</name>
    <dbReference type="NCBI Taxonomy" id="28107"/>
    <lineage>
        <taxon>Bacteria</taxon>
        <taxon>Pseudomonadati</taxon>
        <taxon>Pseudomonadota</taxon>
        <taxon>Gammaproteobacteria</taxon>
        <taxon>Alteromonadales</taxon>
        <taxon>Pseudoalteromonadaceae</taxon>
        <taxon>Pseudoalteromonas</taxon>
    </lineage>
</organism>
<proteinExistence type="predicted"/>
<gene>
    <name evidence="2" type="ORF">PES01_10620</name>
</gene>
<keyword evidence="3" id="KW-1185">Reference proteome</keyword>
<keyword evidence="1" id="KW-0175">Coiled coil</keyword>
<sequence length="242" mass="27424">MTVQAIADSATKILEDIVAVAEAHNKTVDEFNEAVDHIEALQAQVDDMQAVINEKNRLLNKQSEVIDKAIEHKEKDRAEIQQLRAELKLLQRLDPKRLEKVNKTQKAKIAELKADVEAARKQKVEAMKKATELSRTLKAEGFMPFYQDPETGNSIRVIPHMYVSKDNEYNGVPDTPVLEFHHKARGITRQGVLLKTGEINWAMAQNSSPTEIDSQIAKDHIMDYCKRNKVATKFIKDIKKAA</sequence>
<dbReference type="AlphaFoldDB" id="A0A510XUH1"/>
<evidence type="ECO:0000256" key="1">
    <source>
        <dbReference type="SAM" id="Coils"/>
    </source>
</evidence>
<protein>
    <submittedName>
        <fullName evidence="2">Uncharacterized protein</fullName>
    </submittedName>
</protein>
<dbReference type="EMBL" id="BJUM01000008">
    <property type="protein sequence ID" value="GEK54217.1"/>
    <property type="molecule type" value="Genomic_DNA"/>
</dbReference>